<keyword evidence="4 7" id="KW-0812">Transmembrane</keyword>
<dbReference type="Proteomes" id="UP000596049">
    <property type="component" value="Chromosome"/>
</dbReference>
<name>A0ABX7AKZ1_9BACI</name>
<evidence type="ECO:0000256" key="4">
    <source>
        <dbReference type="ARBA" id="ARBA00022692"/>
    </source>
</evidence>
<dbReference type="PROSITE" id="PS50850">
    <property type="entry name" value="MFS"/>
    <property type="match status" value="1"/>
</dbReference>
<evidence type="ECO:0000256" key="3">
    <source>
        <dbReference type="ARBA" id="ARBA00022475"/>
    </source>
</evidence>
<dbReference type="InterPro" id="IPR011701">
    <property type="entry name" value="MFS"/>
</dbReference>
<evidence type="ECO:0000256" key="7">
    <source>
        <dbReference type="SAM" id="Phobius"/>
    </source>
</evidence>
<keyword evidence="5 7" id="KW-1133">Transmembrane helix</keyword>
<keyword evidence="10" id="KW-1185">Reference proteome</keyword>
<feature type="transmembrane region" description="Helical" evidence="7">
    <location>
        <begin position="9"/>
        <end position="33"/>
    </location>
</feature>
<dbReference type="PANTHER" id="PTHR42718">
    <property type="entry name" value="MAJOR FACILITATOR SUPERFAMILY MULTIDRUG TRANSPORTER MFSC"/>
    <property type="match status" value="1"/>
</dbReference>
<feature type="transmembrane region" description="Helical" evidence="7">
    <location>
        <begin position="138"/>
        <end position="158"/>
    </location>
</feature>
<dbReference type="InterPro" id="IPR020846">
    <property type="entry name" value="MFS_dom"/>
</dbReference>
<dbReference type="InterPro" id="IPR004638">
    <property type="entry name" value="EmrB-like"/>
</dbReference>
<evidence type="ECO:0000256" key="2">
    <source>
        <dbReference type="ARBA" id="ARBA00022448"/>
    </source>
</evidence>
<dbReference type="Pfam" id="PF07690">
    <property type="entry name" value="MFS_1"/>
    <property type="match status" value="1"/>
</dbReference>
<dbReference type="CDD" id="cd17321">
    <property type="entry name" value="MFS_MMR_MDR_like"/>
    <property type="match status" value="1"/>
</dbReference>
<feature type="transmembrane region" description="Helical" evidence="7">
    <location>
        <begin position="228"/>
        <end position="245"/>
    </location>
</feature>
<proteinExistence type="predicted"/>
<organism evidence="9 10">
    <name type="scientific">Lysinibacillus agricola</name>
    <dbReference type="NCBI Taxonomy" id="2590012"/>
    <lineage>
        <taxon>Bacteria</taxon>
        <taxon>Bacillati</taxon>
        <taxon>Bacillota</taxon>
        <taxon>Bacilli</taxon>
        <taxon>Bacillales</taxon>
        <taxon>Bacillaceae</taxon>
        <taxon>Lysinibacillus</taxon>
    </lineage>
</organism>
<feature type="transmembrane region" description="Helical" evidence="7">
    <location>
        <begin position="393"/>
        <end position="414"/>
    </location>
</feature>
<dbReference type="EMBL" id="CP067341">
    <property type="protein sequence ID" value="QQP10513.1"/>
    <property type="molecule type" value="Genomic_DNA"/>
</dbReference>
<feature type="transmembrane region" description="Helical" evidence="7">
    <location>
        <begin position="102"/>
        <end position="126"/>
    </location>
</feature>
<protein>
    <submittedName>
        <fullName evidence="9">DHA2 family efflux MFS transporter permease subunit</fullName>
    </submittedName>
</protein>
<dbReference type="RefSeq" id="WP_053594902.1">
    <property type="nucleotide sequence ID" value="NZ_CP067341.1"/>
</dbReference>
<feature type="transmembrane region" description="Helical" evidence="7">
    <location>
        <begin position="197"/>
        <end position="216"/>
    </location>
</feature>
<evidence type="ECO:0000313" key="9">
    <source>
        <dbReference type="EMBL" id="QQP10513.1"/>
    </source>
</evidence>
<keyword evidence="2" id="KW-0813">Transport</keyword>
<dbReference type="Gene3D" id="1.20.1250.20">
    <property type="entry name" value="MFS general substrate transporter like domains"/>
    <property type="match status" value="1"/>
</dbReference>
<feature type="domain" description="Major facilitator superfamily (MFS) profile" evidence="8">
    <location>
        <begin position="11"/>
        <end position="492"/>
    </location>
</feature>
<sequence length="507" mass="54079">MNTQGNHRWLVQIALAIGLLAVGLDLTILNLALPTLAIDLHATNRDLQWFADAYTLVFAAALLPAGLLGDRFGRKKVLIFGLILFGVASLACAYASTAVELIVGRVFLGLGAAFLVPLSMSIIPVLFTEDERPKAIGIWVMSNAIGIPLGPIVGGWLLNNYSWGSVFFINVPLILIALFAVFVLLPESQSVVKPRVDFIGVLSSSLGLVGITYGVIEVGEKGWDDITAVATIVIGVLLLVVFVFWEQRTKHPLVDPFLFRSSSFTWGSIMATIVSFLMFGLLFVMPQYFQAVKGADALGAGLRLLPLVGGLLVGSQISDKLQRRIGGKITIALGFLLLALAFMFGANTNIGNGYGYTSLWITIVGLGIGFVLPASMDVAMSALTAERSGVGSALIMAMRNIGGTMGVAILGTILSSKYRDKLDLNEFPSSVAKSVQRSITAGTQAASQLNSTQLLKSVHSAFIYGMDVILYVCGGVATLGIVLTLAFLKLRVSENKKLEFKQNTSGK</sequence>
<reference evidence="9 10" key="1">
    <citation type="submission" date="2020-01" db="EMBL/GenBank/DDBJ databases">
        <authorList>
            <person name="Liu G."/>
            <person name="Liu B."/>
        </authorList>
    </citation>
    <scope>NUCLEOTIDE SEQUENCE [LARGE SCALE GENOMIC DNA]</scope>
    <source>
        <strain evidence="9 10">FJAT-51161</strain>
    </source>
</reference>
<evidence type="ECO:0000259" key="8">
    <source>
        <dbReference type="PROSITE" id="PS50850"/>
    </source>
</evidence>
<accession>A0ABX7AKZ1</accession>
<evidence type="ECO:0000256" key="5">
    <source>
        <dbReference type="ARBA" id="ARBA00022989"/>
    </source>
</evidence>
<dbReference type="Gene3D" id="1.20.1720.10">
    <property type="entry name" value="Multidrug resistance protein D"/>
    <property type="match status" value="1"/>
</dbReference>
<keyword evidence="3" id="KW-1003">Cell membrane</keyword>
<comment type="subcellular location">
    <subcellularLocation>
        <location evidence="1">Cell membrane</location>
        <topology evidence="1">Multi-pass membrane protein</topology>
    </subcellularLocation>
</comment>
<evidence type="ECO:0000256" key="6">
    <source>
        <dbReference type="ARBA" id="ARBA00023136"/>
    </source>
</evidence>
<feature type="transmembrane region" description="Helical" evidence="7">
    <location>
        <begin position="297"/>
        <end position="317"/>
    </location>
</feature>
<gene>
    <name evidence="9" type="ORF">FJQ98_14635</name>
</gene>
<feature type="transmembrane region" description="Helical" evidence="7">
    <location>
        <begin position="329"/>
        <end position="347"/>
    </location>
</feature>
<feature type="transmembrane region" description="Helical" evidence="7">
    <location>
        <begin position="266"/>
        <end position="285"/>
    </location>
</feature>
<evidence type="ECO:0000256" key="1">
    <source>
        <dbReference type="ARBA" id="ARBA00004651"/>
    </source>
</evidence>
<feature type="transmembrane region" description="Helical" evidence="7">
    <location>
        <begin position="164"/>
        <end position="185"/>
    </location>
</feature>
<dbReference type="NCBIfam" id="TIGR00711">
    <property type="entry name" value="efflux_EmrB"/>
    <property type="match status" value="1"/>
</dbReference>
<feature type="transmembrane region" description="Helical" evidence="7">
    <location>
        <begin position="77"/>
        <end position="96"/>
    </location>
</feature>
<feature type="transmembrane region" description="Helical" evidence="7">
    <location>
        <begin position="53"/>
        <end position="70"/>
    </location>
</feature>
<evidence type="ECO:0000313" key="10">
    <source>
        <dbReference type="Proteomes" id="UP000596049"/>
    </source>
</evidence>
<keyword evidence="6 7" id="KW-0472">Membrane</keyword>
<dbReference type="SUPFAM" id="SSF103473">
    <property type="entry name" value="MFS general substrate transporter"/>
    <property type="match status" value="1"/>
</dbReference>
<dbReference type="InterPro" id="IPR036259">
    <property type="entry name" value="MFS_trans_sf"/>
</dbReference>
<feature type="transmembrane region" description="Helical" evidence="7">
    <location>
        <begin position="353"/>
        <end position="372"/>
    </location>
</feature>
<dbReference type="PANTHER" id="PTHR42718:SF42">
    <property type="entry name" value="EXPORT PROTEIN"/>
    <property type="match status" value="1"/>
</dbReference>
<feature type="transmembrane region" description="Helical" evidence="7">
    <location>
        <begin position="468"/>
        <end position="488"/>
    </location>
</feature>